<dbReference type="InterPro" id="IPR005234">
    <property type="entry name" value="ScpB_csome_segregation"/>
</dbReference>
<evidence type="ECO:0000256" key="3">
    <source>
        <dbReference type="ARBA" id="ARBA00022829"/>
    </source>
</evidence>
<accession>A0ABS7T129</accession>
<dbReference type="Gene3D" id="1.10.10.10">
    <property type="entry name" value="Winged helix-like DNA-binding domain superfamily/Winged helix DNA-binding domain"/>
    <property type="match status" value="2"/>
</dbReference>
<dbReference type="Pfam" id="PF04079">
    <property type="entry name" value="SMC_ScpB"/>
    <property type="match status" value="1"/>
</dbReference>
<evidence type="ECO:0000313" key="6">
    <source>
        <dbReference type="Proteomes" id="UP000734271"/>
    </source>
</evidence>
<keyword evidence="4" id="KW-0131">Cell cycle</keyword>
<proteinExistence type="predicted"/>
<evidence type="ECO:0000256" key="4">
    <source>
        <dbReference type="ARBA" id="ARBA00023306"/>
    </source>
</evidence>
<dbReference type="PIRSF" id="PIRSF019345">
    <property type="entry name" value="ScpB"/>
    <property type="match status" value="1"/>
</dbReference>
<dbReference type="Proteomes" id="UP000734271">
    <property type="component" value="Unassembled WGS sequence"/>
</dbReference>
<evidence type="ECO:0000256" key="2">
    <source>
        <dbReference type="ARBA" id="ARBA00022618"/>
    </source>
</evidence>
<dbReference type="InterPro" id="IPR036390">
    <property type="entry name" value="WH_DNA-bd_sf"/>
</dbReference>
<dbReference type="EMBL" id="JAIPME010000002">
    <property type="protein sequence ID" value="MBZ2387494.1"/>
    <property type="molecule type" value="Genomic_DNA"/>
</dbReference>
<sequence>MTDIYLKGLIEEVLYVWAEPISIDEISKILYDYSKVDIKKSLEEMIKEREDLDSGLIIRNFNGLYQFTTRKASDKYFESLLSKSEKKLTNSTLETLSIIAYKQPITRVEIDKIRGVNSQSTIDSLIDKKLITEKGRLDKIGKPIIYGTTAEFLKYFNLNSLKDLPEIRIDNNED</sequence>
<keyword evidence="2" id="KW-0132">Cell division</keyword>
<dbReference type="InterPro" id="IPR036388">
    <property type="entry name" value="WH-like_DNA-bd_sf"/>
</dbReference>
<dbReference type="NCBIfam" id="TIGR00281">
    <property type="entry name" value="SMC-Scp complex subunit ScpB"/>
    <property type="match status" value="1"/>
</dbReference>
<dbReference type="RefSeq" id="WP_223420428.1">
    <property type="nucleotide sequence ID" value="NZ_JAIPME010000002.1"/>
</dbReference>
<keyword evidence="6" id="KW-1185">Reference proteome</keyword>
<keyword evidence="3" id="KW-0159">Chromosome partition</keyword>
<evidence type="ECO:0000256" key="1">
    <source>
        <dbReference type="ARBA" id="ARBA00022490"/>
    </source>
</evidence>
<dbReference type="SUPFAM" id="SSF46785">
    <property type="entry name" value="Winged helix' DNA-binding domain"/>
    <property type="match status" value="2"/>
</dbReference>
<dbReference type="PANTHER" id="PTHR34298:SF2">
    <property type="entry name" value="SEGREGATION AND CONDENSATION PROTEIN B"/>
    <property type="match status" value="1"/>
</dbReference>
<evidence type="ECO:0000313" key="5">
    <source>
        <dbReference type="EMBL" id="MBZ2387494.1"/>
    </source>
</evidence>
<organism evidence="5 6">
    <name type="scientific">Anaerococcus murdochii</name>
    <dbReference type="NCBI Taxonomy" id="411577"/>
    <lineage>
        <taxon>Bacteria</taxon>
        <taxon>Bacillati</taxon>
        <taxon>Bacillota</taxon>
        <taxon>Tissierellia</taxon>
        <taxon>Tissierellales</taxon>
        <taxon>Peptoniphilaceae</taxon>
        <taxon>Anaerococcus</taxon>
    </lineage>
</organism>
<protein>
    <submittedName>
        <fullName evidence="5">SMC-Scp complex subunit ScpB</fullName>
    </submittedName>
</protein>
<name>A0ABS7T129_9FIRM</name>
<reference evidence="5 6" key="1">
    <citation type="submission" date="2021-08" db="EMBL/GenBank/DDBJ databases">
        <title>FDA dAtabase for Regulatory Grade micrObial Sequences (FDA-ARGOS): Supporting development and validation of Infectious Disease Dx tests.</title>
        <authorList>
            <person name="Sproer C."/>
            <person name="Gronow S."/>
            <person name="Severitt S."/>
            <person name="Schroder I."/>
            <person name="Tallon L."/>
            <person name="Sadzewicz L."/>
            <person name="Zhao X."/>
            <person name="Boylan J."/>
            <person name="Ott S."/>
            <person name="Bowen H."/>
            <person name="Vavikolanu K."/>
            <person name="Hazen T."/>
            <person name="Aluvathingal J."/>
            <person name="Nadendla S."/>
            <person name="Lowell S."/>
            <person name="Myers T."/>
            <person name="Yan Y."/>
            <person name="Sichtig H."/>
        </authorList>
    </citation>
    <scope>NUCLEOTIDE SEQUENCE [LARGE SCALE GENOMIC DNA]</scope>
    <source>
        <strain evidence="5 6">FDAARGOS_1460</strain>
    </source>
</reference>
<dbReference type="PANTHER" id="PTHR34298">
    <property type="entry name" value="SEGREGATION AND CONDENSATION PROTEIN B"/>
    <property type="match status" value="1"/>
</dbReference>
<keyword evidence="1" id="KW-0963">Cytoplasm</keyword>
<comment type="caution">
    <text evidence="5">The sequence shown here is derived from an EMBL/GenBank/DDBJ whole genome shotgun (WGS) entry which is preliminary data.</text>
</comment>
<gene>
    <name evidence="5" type="primary">scpB</name>
    <name evidence="5" type="ORF">K8P03_09380</name>
</gene>